<dbReference type="Pfam" id="PF13501">
    <property type="entry name" value="SoxY"/>
    <property type="match status" value="1"/>
</dbReference>
<gene>
    <name evidence="4" type="ORF">DFQ45_10866</name>
</gene>
<evidence type="ECO:0000313" key="4">
    <source>
        <dbReference type="EMBL" id="TDQ37286.1"/>
    </source>
</evidence>
<dbReference type="EMBL" id="SNYK01000008">
    <property type="protein sequence ID" value="TDQ37286.1"/>
    <property type="molecule type" value="Genomic_DNA"/>
</dbReference>
<organism evidence="4 5">
    <name type="scientific">Thiopseudomonas denitrificans</name>
    <dbReference type="NCBI Taxonomy" id="1501432"/>
    <lineage>
        <taxon>Bacteria</taxon>
        <taxon>Pseudomonadati</taxon>
        <taxon>Pseudomonadota</taxon>
        <taxon>Gammaproteobacteria</taxon>
        <taxon>Pseudomonadales</taxon>
        <taxon>Pseudomonadaceae</taxon>
        <taxon>Thiopseudomonas</taxon>
    </lineage>
</organism>
<proteinExistence type="predicted"/>
<dbReference type="SUPFAM" id="SSF81296">
    <property type="entry name" value="E set domains"/>
    <property type="match status" value="1"/>
</dbReference>
<evidence type="ECO:0000256" key="1">
    <source>
        <dbReference type="SAM" id="SignalP"/>
    </source>
</evidence>
<dbReference type="RefSeq" id="WP_166627869.1">
    <property type="nucleotide sequence ID" value="NZ_LNJZ01000003.1"/>
</dbReference>
<sequence>MSRLLFALLLSTPLSLLAAEPAEFAPVAELLAGSTPQTAGLKLDLPSVSEDGSAVAVGIQFEGQLEPGDRLASLHLFATENPRPELIAFRLLSDQTLPDFNTRIRLNESQQVIAVAVSEQGHSWISAKDVRVTISGCLVRDPDAEVITGMQNPRIALPRRIKAGEPVELRTLINHPMETGLRPDADGSLIPQNLVQSLQLAIDEQPALEVQFANGTAANPYVRLVVQGQGKELDFRWQDQQGEEVVEKRQLPL</sequence>
<dbReference type="InterPro" id="IPR014756">
    <property type="entry name" value="Ig_E-set"/>
</dbReference>
<dbReference type="InterPro" id="IPR032711">
    <property type="entry name" value="SoxY"/>
</dbReference>
<evidence type="ECO:0000259" key="3">
    <source>
        <dbReference type="Pfam" id="PF13501"/>
    </source>
</evidence>
<dbReference type="Proteomes" id="UP000294575">
    <property type="component" value="Unassembled WGS sequence"/>
</dbReference>
<keyword evidence="5" id="KW-1185">Reference proteome</keyword>
<comment type="caution">
    <text evidence="4">The sequence shown here is derived from an EMBL/GenBank/DDBJ whole genome shotgun (WGS) entry which is preliminary data.</text>
</comment>
<keyword evidence="1" id="KW-0732">Signal</keyword>
<feature type="signal peptide" evidence="1">
    <location>
        <begin position="1"/>
        <end position="18"/>
    </location>
</feature>
<dbReference type="AlphaFoldDB" id="A0A4R6TVP6"/>
<dbReference type="Gene3D" id="2.60.40.10">
    <property type="entry name" value="Immunoglobulins"/>
    <property type="match status" value="1"/>
</dbReference>
<protein>
    <submittedName>
        <fullName evidence="4">Sulfur-oxidizing protein SoxY</fullName>
    </submittedName>
</protein>
<accession>A0A4R6TVP6</accession>
<dbReference type="InterPro" id="IPR038162">
    <property type="entry name" value="SoxY_sf"/>
</dbReference>
<feature type="domain" description="Ig-like SoxY" evidence="3">
    <location>
        <begin position="31"/>
        <end position="137"/>
    </location>
</feature>
<dbReference type="InterPro" id="IPR013783">
    <property type="entry name" value="Ig-like_fold"/>
</dbReference>
<dbReference type="Gene3D" id="2.60.40.2470">
    <property type="entry name" value="SoxY domain"/>
    <property type="match status" value="1"/>
</dbReference>
<dbReference type="InterPro" id="IPR014880">
    <property type="entry name" value="SoxZ_dom"/>
</dbReference>
<evidence type="ECO:0000313" key="5">
    <source>
        <dbReference type="Proteomes" id="UP000294575"/>
    </source>
</evidence>
<evidence type="ECO:0000259" key="2">
    <source>
        <dbReference type="Pfam" id="PF08770"/>
    </source>
</evidence>
<feature type="domain" description="Sulphur oxidation protein SoxZ" evidence="2">
    <location>
        <begin position="160"/>
        <end position="245"/>
    </location>
</feature>
<dbReference type="Pfam" id="PF08770">
    <property type="entry name" value="SoxZ"/>
    <property type="match status" value="1"/>
</dbReference>
<feature type="chain" id="PRO_5020628547" evidence="1">
    <location>
        <begin position="19"/>
        <end position="253"/>
    </location>
</feature>
<name>A0A4R6TVP6_9GAMM</name>
<reference evidence="4 5" key="1">
    <citation type="submission" date="2019-03" db="EMBL/GenBank/DDBJ databases">
        <title>Genomic Encyclopedia of Type Strains, Phase IV (KMG-IV): sequencing the most valuable type-strain genomes for metagenomic binning, comparative biology and taxonomic classification.</title>
        <authorList>
            <person name="Goeker M."/>
        </authorList>
    </citation>
    <scope>NUCLEOTIDE SEQUENCE [LARGE SCALE GENOMIC DNA]</scope>
    <source>
        <strain evidence="4 5">DSM 28679</strain>
    </source>
</reference>